<dbReference type="Proteomes" id="UP000662904">
    <property type="component" value="Chromosome"/>
</dbReference>
<sequence length="291" mass="33360">MPDTMRKHWVIIMNKKWYKLVFEQLDPIHIGKTAYGVISETRIFIPGWTMWGALVNSYAGKIGLEPDNFKDVQHLFERVTCFYPSFDNEGNAVLFPKFEGGELYLGADYPENVFRMEFTDTFVSTAINPISLTAEEESLHEMEVILPKSKRNKRQIYWSGLIGIEAENIDKMLNFFEEGRLEITVGGDSRYGLGRLRLISKRGEDGEALGQWGINEKGELNIREGVTANYIEFSTGIHFLKGKTEYIIIEFNFQKAIPEVKESRLCIIPGSKIRNTNKNMELKKGVLLTVK</sequence>
<dbReference type="KEGG" id="kme:H0A61_00295"/>
<accession>A0A8A0RL67</accession>
<organism evidence="1 2">
    <name type="scientific">Koleobacter methoxysyntrophicus</name>
    <dbReference type="NCBI Taxonomy" id="2751313"/>
    <lineage>
        <taxon>Bacteria</taxon>
        <taxon>Bacillati</taxon>
        <taxon>Bacillota</taxon>
        <taxon>Clostridia</taxon>
        <taxon>Koleobacterales</taxon>
        <taxon>Koleobacteraceae</taxon>
        <taxon>Koleobacter</taxon>
    </lineage>
</organism>
<reference evidence="1" key="1">
    <citation type="submission" date="2020-07" db="EMBL/GenBank/DDBJ databases">
        <title>Koleobacter methoxysyntrophicus gen. nov., sp. nov., a novel anaerobic bacterium isolated from deep subsurface oil field and proposal of Koleobacterales ord. nov. in the phylum Firmicutes.</title>
        <authorList>
            <person name="Sakamoto S."/>
            <person name="Tamaki H."/>
        </authorList>
    </citation>
    <scope>NUCLEOTIDE SEQUENCE</scope>
    <source>
        <strain evidence="1">NRmbB1</strain>
    </source>
</reference>
<keyword evidence="2" id="KW-1185">Reference proteome</keyword>
<dbReference type="AlphaFoldDB" id="A0A8A0RL67"/>
<dbReference type="CDD" id="cd09726">
    <property type="entry name" value="RAMP_I_III"/>
    <property type="match status" value="1"/>
</dbReference>
<evidence type="ECO:0000313" key="1">
    <source>
        <dbReference type="EMBL" id="QSQ07976.1"/>
    </source>
</evidence>
<gene>
    <name evidence="1" type="ORF">H0A61_00295</name>
</gene>
<name>A0A8A0RL67_9FIRM</name>
<dbReference type="EMBL" id="CP059066">
    <property type="protein sequence ID" value="QSQ07976.1"/>
    <property type="molecule type" value="Genomic_DNA"/>
</dbReference>
<protein>
    <submittedName>
        <fullName evidence="1">Uncharacterized protein</fullName>
    </submittedName>
</protein>
<evidence type="ECO:0000313" key="2">
    <source>
        <dbReference type="Proteomes" id="UP000662904"/>
    </source>
</evidence>
<proteinExistence type="predicted"/>